<feature type="domain" description="Clp ATPase C-terminal" evidence="4">
    <location>
        <begin position="242"/>
        <end position="331"/>
    </location>
</feature>
<keyword evidence="2" id="KW-0067">ATP-binding</keyword>
<dbReference type="InterPro" id="IPR027417">
    <property type="entry name" value="P-loop_NTPase"/>
</dbReference>
<proteinExistence type="predicted"/>
<dbReference type="SUPFAM" id="SSF52540">
    <property type="entry name" value="P-loop containing nucleoside triphosphate hydrolases"/>
    <property type="match status" value="1"/>
</dbReference>
<dbReference type="Gene3D" id="1.10.8.60">
    <property type="match status" value="1"/>
</dbReference>
<evidence type="ECO:0000259" key="3">
    <source>
        <dbReference type="SMART" id="SM00382"/>
    </source>
</evidence>
<dbReference type="GO" id="GO:0016887">
    <property type="term" value="F:ATP hydrolysis activity"/>
    <property type="evidence" value="ECO:0007669"/>
    <property type="project" value="InterPro"/>
</dbReference>
<dbReference type="CDD" id="cd19499">
    <property type="entry name" value="RecA-like_ClpB_Hsp104-like"/>
    <property type="match status" value="1"/>
</dbReference>
<organism evidence="5">
    <name type="scientific">hydrothermal vent metagenome</name>
    <dbReference type="NCBI Taxonomy" id="652676"/>
    <lineage>
        <taxon>unclassified sequences</taxon>
        <taxon>metagenomes</taxon>
        <taxon>ecological metagenomes</taxon>
    </lineage>
</organism>
<feature type="domain" description="AAA+ ATPase" evidence="3">
    <location>
        <begin position="64"/>
        <end position="231"/>
    </location>
</feature>
<dbReference type="InterPro" id="IPR050130">
    <property type="entry name" value="ClpA_ClpB"/>
</dbReference>
<dbReference type="SMART" id="SM00382">
    <property type="entry name" value="AAA"/>
    <property type="match status" value="1"/>
</dbReference>
<evidence type="ECO:0000256" key="1">
    <source>
        <dbReference type="ARBA" id="ARBA00022741"/>
    </source>
</evidence>
<dbReference type="AlphaFoldDB" id="A0A160TG83"/>
<name>A0A160TG83_9ZZZZ</name>
<dbReference type="GO" id="GO:0005737">
    <property type="term" value="C:cytoplasm"/>
    <property type="evidence" value="ECO:0007669"/>
    <property type="project" value="TreeGrafter"/>
</dbReference>
<gene>
    <name evidence="5" type="ORF">MGWOODY_Tha2812</name>
</gene>
<dbReference type="GO" id="GO:0034605">
    <property type="term" value="P:cellular response to heat"/>
    <property type="evidence" value="ECO:0007669"/>
    <property type="project" value="TreeGrafter"/>
</dbReference>
<protein>
    <submittedName>
        <fullName evidence="5">ClpB protein</fullName>
    </submittedName>
</protein>
<dbReference type="SMART" id="SM01086">
    <property type="entry name" value="ClpB_D2-small"/>
    <property type="match status" value="1"/>
</dbReference>
<dbReference type="Pfam" id="PF07724">
    <property type="entry name" value="AAA_2"/>
    <property type="match status" value="1"/>
</dbReference>
<dbReference type="PANTHER" id="PTHR11638">
    <property type="entry name" value="ATP-DEPENDENT CLP PROTEASE"/>
    <property type="match status" value="1"/>
</dbReference>
<keyword evidence="1" id="KW-0547">Nucleotide-binding</keyword>
<evidence type="ECO:0000259" key="4">
    <source>
        <dbReference type="SMART" id="SM01086"/>
    </source>
</evidence>
<evidence type="ECO:0000256" key="2">
    <source>
        <dbReference type="ARBA" id="ARBA00022840"/>
    </source>
</evidence>
<dbReference type="InterPro" id="IPR003959">
    <property type="entry name" value="ATPase_AAA_core"/>
</dbReference>
<dbReference type="EMBL" id="CZQC01000072">
    <property type="protein sequence ID" value="CUS42938.1"/>
    <property type="molecule type" value="Genomic_DNA"/>
</dbReference>
<dbReference type="PANTHER" id="PTHR11638:SF18">
    <property type="entry name" value="HEAT SHOCK PROTEIN 104"/>
    <property type="match status" value="1"/>
</dbReference>
<evidence type="ECO:0000313" key="5">
    <source>
        <dbReference type="EMBL" id="CUS42938.1"/>
    </source>
</evidence>
<dbReference type="Gene3D" id="3.40.50.300">
    <property type="entry name" value="P-loop containing nucleotide triphosphate hydrolases"/>
    <property type="match status" value="1"/>
</dbReference>
<dbReference type="InterPro" id="IPR003593">
    <property type="entry name" value="AAA+_ATPase"/>
</dbReference>
<dbReference type="Pfam" id="PF10431">
    <property type="entry name" value="ClpB_D2-small"/>
    <property type="match status" value="1"/>
</dbReference>
<dbReference type="GO" id="GO:0005524">
    <property type="term" value="F:ATP binding"/>
    <property type="evidence" value="ECO:0007669"/>
    <property type="project" value="UniProtKB-KW"/>
</dbReference>
<dbReference type="PRINTS" id="PR00300">
    <property type="entry name" value="CLPPROTEASEA"/>
</dbReference>
<reference evidence="5" key="1">
    <citation type="submission" date="2015-10" db="EMBL/GenBank/DDBJ databases">
        <authorList>
            <person name="Gilbert D.G."/>
        </authorList>
    </citation>
    <scope>NUCLEOTIDE SEQUENCE</scope>
</reference>
<dbReference type="InterPro" id="IPR001270">
    <property type="entry name" value="ClpA/B"/>
</dbReference>
<dbReference type="InterPro" id="IPR019489">
    <property type="entry name" value="Clp_ATPase_C"/>
</dbReference>
<accession>A0A160TG83</accession>
<sequence>MVFITDKLEQNRRAQPLCTSRFVFDPSEIEGALRARIIGQDETITRFKRQLSVVKAGLQDDRKPLLSTLFLGSTGVGKTEFVRTVAKAIHGNSEAFCRIDMNTLSQSHYSAAITGAPPGYVGSKENYSLFNEDHIAGTSTRPGIVLFDEIEKASAEVVRSLMNILDSGSLTLASGQKTLKFNNTLIFMTSNIGAIKTKTFISKARQGFSQKSRKATFIRALERHFDPEFINRIGSVNCFNDLSMTSIPDIIENLEAELNQRLKAHNIAIELDPSARTLVCSAGFNKRYGARDIQRQFQALVLEPLAQFLLSAADDQCRFIFGTATANKITFQPTLLNEFSRTSKPVASRPSQEKTHD</sequence>